<reference evidence="2 3" key="1">
    <citation type="submission" date="2020-03" db="EMBL/GenBank/DDBJ databases">
        <title>WGS of actinomycetes isolated from Thailand.</title>
        <authorList>
            <person name="Thawai C."/>
        </authorList>
    </citation>
    <scope>NUCLEOTIDE SEQUENCE [LARGE SCALE GENOMIC DNA]</scope>
    <source>
        <strain evidence="2 3">FMUSA5-5</strain>
    </source>
</reference>
<proteinExistence type="predicted"/>
<dbReference type="Proteomes" id="UP000696294">
    <property type="component" value="Unassembled WGS sequence"/>
</dbReference>
<organism evidence="2 3">
    <name type="scientific">Nonomuraea composti</name>
    <dbReference type="NCBI Taxonomy" id="2720023"/>
    <lineage>
        <taxon>Bacteria</taxon>
        <taxon>Bacillati</taxon>
        <taxon>Actinomycetota</taxon>
        <taxon>Actinomycetes</taxon>
        <taxon>Streptosporangiales</taxon>
        <taxon>Streptosporangiaceae</taxon>
        <taxon>Nonomuraea</taxon>
    </lineage>
</organism>
<dbReference type="RefSeq" id="WP_168017188.1">
    <property type="nucleotide sequence ID" value="NZ_JAATEP010000038.1"/>
</dbReference>
<keyword evidence="3" id="KW-1185">Reference proteome</keyword>
<evidence type="ECO:0000313" key="3">
    <source>
        <dbReference type="Proteomes" id="UP000696294"/>
    </source>
</evidence>
<keyword evidence="1" id="KW-1133">Transmembrane helix</keyword>
<comment type="caution">
    <text evidence="2">The sequence shown here is derived from an EMBL/GenBank/DDBJ whole genome shotgun (WGS) entry which is preliminary data.</text>
</comment>
<evidence type="ECO:0000313" key="2">
    <source>
        <dbReference type="EMBL" id="NJP95453.1"/>
    </source>
</evidence>
<accession>A0ABX1BCE0</accession>
<feature type="transmembrane region" description="Helical" evidence="1">
    <location>
        <begin position="17"/>
        <end position="34"/>
    </location>
</feature>
<keyword evidence="1" id="KW-0472">Membrane</keyword>
<evidence type="ECO:0000256" key="1">
    <source>
        <dbReference type="SAM" id="Phobius"/>
    </source>
</evidence>
<protein>
    <submittedName>
        <fullName evidence="2">Uncharacterized protein</fullName>
    </submittedName>
</protein>
<keyword evidence="1" id="KW-0812">Transmembrane</keyword>
<sequence length="56" mass="6336">MAVIVQDRNRWRIGAKGLSVVASAVMVVVMLNAYNQNEVLLSMWTASWETALIWSR</sequence>
<name>A0ABX1BCE0_9ACTN</name>
<gene>
    <name evidence="2" type="ORF">HCN51_39475</name>
</gene>
<dbReference type="EMBL" id="JAATEP010000038">
    <property type="protein sequence ID" value="NJP95453.1"/>
    <property type="molecule type" value="Genomic_DNA"/>
</dbReference>